<keyword evidence="1" id="KW-1133">Transmembrane helix</keyword>
<dbReference type="Proteomes" id="UP000316921">
    <property type="component" value="Chromosome"/>
</dbReference>
<proteinExistence type="predicted"/>
<feature type="transmembrane region" description="Helical" evidence="1">
    <location>
        <begin position="15"/>
        <end position="35"/>
    </location>
</feature>
<accession>A0A518BGK4</accession>
<keyword evidence="1" id="KW-0472">Membrane</keyword>
<dbReference type="KEGG" id="pbap:Pla133_11780"/>
<dbReference type="EMBL" id="CP036287">
    <property type="protein sequence ID" value="QDU66112.1"/>
    <property type="molecule type" value="Genomic_DNA"/>
</dbReference>
<dbReference type="AlphaFoldDB" id="A0A518BGK4"/>
<evidence type="ECO:0000313" key="3">
    <source>
        <dbReference type="Proteomes" id="UP000316921"/>
    </source>
</evidence>
<gene>
    <name evidence="2" type="ORF">Pla133_11780</name>
</gene>
<keyword evidence="3" id="KW-1185">Reference proteome</keyword>
<keyword evidence="1" id="KW-0812">Transmembrane</keyword>
<protein>
    <recommendedName>
        <fullName evidence="4">FG-GAP repeat protein</fullName>
    </recommendedName>
</protein>
<dbReference type="InterPro" id="IPR028994">
    <property type="entry name" value="Integrin_alpha_N"/>
</dbReference>
<name>A0A518BGK4_9BACT</name>
<sequence length="413" mass="44408">MPRQTLESAPPSGGFPIVALLVGGPILVFVGLGLIQAFRFLGPCLFGHCTPGGTPAVQLTAFDGLGLARREMAVIPGVGDISDLRLVEVDGREQLLVAGTCGFAWVDPTSWSILAGAAFELDCPPYLPSRIVDAGGDGEFEFARFGQGWVGPVALLDHRGRVLWKRSEPSRTEHLLDVDGDGAPEFLVAAANSNKVELVDARGRIRWTKRLARDRAIVPFDMDGDGRQELLTTDDKDLIVYSSEGDELLRTRPPGGGYVNAISVDTHGGTPRIVVGAYRKDGDEPGQWYHWFERDARTLVESRPAGELSNLEPWGELRPAGSAGPIRLLAANLKEQGAWVGFTGSTLMLVAADEKDRVRARYLFDGPEGGAVADGAALVLDPQAPRVLVGYADRLWLLEPLAAPVTEARTDAE</sequence>
<reference evidence="2 3" key="1">
    <citation type="submission" date="2019-02" db="EMBL/GenBank/DDBJ databases">
        <title>Deep-cultivation of Planctomycetes and their phenomic and genomic characterization uncovers novel biology.</title>
        <authorList>
            <person name="Wiegand S."/>
            <person name="Jogler M."/>
            <person name="Boedeker C."/>
            <person name="Pinto D."/>
            <person name="Vollmers J."/>
            <person name="Rivas-Marin E."/>
            <person name="Kohn T."/>
            <person name="Peeters S.H."/>
            <person name="Heuer A."/>
            <person name="Rast P."/>
            <person name="Oberbeckmann S."/>
            <person name="Bunk B."/>
            <person name="Jeske O."/>
            <person name="Meyerdierks A."/>
            <person name="Storesund J.E."/>
            <person name="Kallscheuer N."/>
            <person name="Luecker S."/>
            <person name="Lage O.M."/>
            <person name="Pohl T."/>
            <person name="Merkel B.J."/>
            <person name="Hornburger P."/>
            <person name="Mueller R.-W."/>
            <person name="Bruemmer F."/>
            <person name="Labrenz M."/>
            <person name="Spormann A.M."/>
            <person name="Op den Camp H."/>
            <person name="Overmann J."/>
            <person name="Amann R."/>
            <person name="Jetten M.S.M."/>
            <person name="Mascher T."/>
            <person name="Medema M.H."/>
            <person name="Devos D.P."/>
            <person name="Kaster A.-K."/>
            <person name="Ovreas L."/>
            <person name="Rohde M."/>
            <person name="Galperin M.Y."/>
            <person name="Jogler C."/>
        </authorList>
    </citation>
    <scope>NUCLEOTIDE SEQUENCE [LARGE SCALE GENOMIC DNA]</scope>
    <source>
        <strain evidence="2 3">Pla133</strain>
    </source>
</reference>
<evidence type="ECO:0008006" key="4">
    <source>
        <dbReference type="Google" id="ProtNLM"/>
    </source>
</evidence>
<evidence type="ECO:0000256" key="1">
    <source>
        <dbReference type="SAM" id="Phobius"/>
    </source>
</evidence>
<organism evidence="2 3">
    <name type="scientific">Engelhardtia mirabilis</name>
    <dbReference type="NCBI Taxonomy" id="2528011"/>
    <lineage>
        <taxon>Bacteria</taxon>
        <taxon>Pseudomonadati</taxon>
        <taxon>Planctomycetota</taxon>
        <taxon>Planctomycetia</taxon>
        <taxon>Planctomycetia incertae sedis</taxon>
        <taxon>Engelhardtia</taxon>
    </lineage>
</organism>
<dbReference type="RefSeq" id="WP_145063373.1">
    <property type="nucleotide sequence ID" value="NZ_CP036287.1"/>
</dbReference>
<evidence type="ECO:0000313" key="2">
    <source>
        <dbReference type="EMBL" id="QDU66112.1"/>
    </source>
</evidence>
<dbReference type="SUPFAM" id="SSF69318">
    <property type="entry name" value="Integrin alpha N-terminal domain"/>
    <property type="match status" value="1"/>
</dbReference>